<evidence type="ECO:0000313" key="1">
    <source>
        <dbReference type="EMBL" id="GAA0170993.1"/>
    </source>
</evidence>
<reference evidence="1 2" key="1">
    <citation type="submission" date="2024-01" db="EMBL/GenBank/DDBJ databases">
        <title>The complete chloroplast genome sequence of Lithospermum erythrorhizon: insights into the phylogenetic relationship among Boraginaceae species and the maternal lineages of purple gromwells.</title>
        <authorList>
            <person name="Okada T."/>
            <person name="Watanabe K."/>
        </authorList>
    </citation>
    <scope>NUCLEOTIDE SEQUENCE [LARGE SCALE GENOMIC DNA]</scope>
</reference>
<dbReference type="Proteomes" id="UP001454036">
    <property type="component" value="Unassembled WGS sequence"/>
</dbReference>
<gene>
    <name evidence="1" type="ORF">LIER_25136</name>
</gene>
<protein>
    <submittedName>
        <fullName evidence="1">Uncharacterized protein</fullName>
    </submittedName>
</protein>
<evidence type="ECO:0000313" key="2">
    <source>
        <dbReference type="Proteomes" id="UP001454036"/>
    </source>
</evidence>
<dbReference type="EMBL" id="BAABME010007480">
    <property type="protein sequence ID" value="GAA0170993.1"/>
    <property type="molecule type" value="Genomic_DNA"/>
</dbReference>
<accession>A0AAV3R4W0</accession>
<name>A0AAV3R4W0_LITER</name>
<comment type="caution">
    <text evidence="1">The sequence shown here is derived from an EMBL/GenBank/DDBJ whole genome shotgun (WGS) entry which is preliminary data.</text>
</comment>
<proteinExistence type="predicted"/>
<sequence>MVQSYHLSLETPRSKDELTARVRQYVELEELKNKECQKNICEMSFGKGHDPNLQEIIQFGKGFSKTDRAPKNDNMKTCPKGLVRCKRTTGTERTTPLRVSIAEVFS</sequence>
<organism evidence="1 2">
    <name type="scientific">Lithospermum erythrorhizon</name>
    <name type="common">Purple gromwell</name>
    <name type="synonym">Lithospermum officinale var. erythrorhizon</name>
    <dbReference type="NCBI Taxonomy" id="34254"/>
    <lineage>
        <taxon>Eukaryota</taxon>
        <taxon>Viridiplantae</taxon>
        <taxon>Streptophyta</taxon>
        <taxon>Embryophyta</taxon>
        <taxon>Tracheophyta</taxon>
        <taxon>Spermatophyta</taxon>
        <taxon>Magnoliopsida</taxon>
        <taxon>eudicotyledons</taxon>
        <taxon>Gunneridae</taxon>
        <taxon>Pentapetalae</taxon>
        <taxon>asterids</taxon>
        <taxon>lamiids</taxon>
        <taxon>Boraginales</taxon>
        <taxon>Boraginaceae</taxon>
        <taxon>Boraginoideae</taxon>
        <taxon>Lithospermeae</taxon>
        <taxon>Lithospermum</taxon>
    </lineage>
</organism>
<dbReference type="AlphaFoldDB" id="A0AAV3R4W0"/>
<keyword evidence="2" id="KW-1185">Reference proteome</keyword>